<dbReference type="Proteomes" id="UP000297776">
    <property type="component" value="Unassembled WGS sequence"/>
</dbReference>
<dbReference type="CDD" id="cd07750">
    <property type="entry name" value="PolyPPase_VTC_like"/>
    <property type="match status" value="1"/>
</dbReference>
<name>A0A4Y8LG35_9BACL</name>
<dbReference type="EMBL" id="SORX01000004">
    <property type="protein sequence ID" value="TFE01722.1"/>
    <property type="molecule type" value="Genomic_DNA"/>
</dbReference>
<proteinExistence type="predicted"/>
<dbReference type="Gene3D" id="3.20.100.30">
    <property type="entry name" value="VTC, catalytic tunnel domain"/>
    <property type="match status" value="1"/>
</dbReference>
<dbReference type="OrthoDB" id="9784042at2"/>
<dbReference type="Pfam" id="PF09359">
    <property type="entry name" value="VTC"/>
    <property type="match status" value="1"/>
</dbReference>
<dbReference type="AlphaFoldDB" id="A0A4Y8LG35"/>
<sequence length="236" mass="28523">MYYQNKKMRHELKYYITYYEFELLRQRLRMTVQRDKHSVNDDGYHIRSLYFDNVTDLALHEKNWGVFRRDKYRIRIYNECDRVIKLERKSKYNDFISKDSVTLTRCEYETIMDGEYDFLQKKDSPVARAFYLKSTLGKMEPKVIVDYIREAYAYQYGDVRITFDKRLKAGVNTFDIFNPNVVTVNAIRQPQMVLEIKYNSYLPTHIRNILQLSSHSRSAISKYVICREESIRHFSS</sequence>
<organism evidence="2 3">
    <name type="scientific">Jeotgalibacillus salarius</name>
    <dbReference type="NCBI Taxonomy" id="546023"/>
    <lineage>
        <taxon>Bacteria</taxon>
        <taxon>Bacillati</taxon>
        <taxon>Bacillota</taxon>
        <taxon>Bacilli</taxon>
        <taxon>Bacillales</taxon>
        <taxon>Caryophanaceae</taxon>
        <taxon>Jeotgalibacillus</taxon>
    </lineage>
</organism>
<gene>
    <name evidence="2" type="ORF">E2626_09135</name>
</gene>
<feature type="domain" description="VTC" evidence="1">
    <location>
        <begin position="9"/>
        <end position="226"/>
    </location>
</feature>
<evidence type="ECO:0000313" key="2">
    <source>
        <dbReference type="EMBL" id="TFE01722.1"/>
    </source>
</evidence>
<evidence type="ECO:0000313" key="3">
    <source>
        <dbReference type="Proteomes" id="UP000297776"/>
    </source>
</evidence>
<keyword evidence="3" id="KW-1185">Reference proteome</keyword>
<dbReference type="RefSeq" id="WP_134381437.1">
    <property type="nucleotide sequence ID" value="NZ_SORX01000004.1"/>
</dbReference>
<dbReference type="InterPro" id="IPR018966">
    <property type="entry name" value="VTC_domain"/>
</dbReference>
<dbReference type="GO" id="GO:0006799">
    <property type="term" value="P:polyphosphate biosynthetic process"/>
    <property type="evidence" value="ECO:0007669"/>
    <property type="project" value="UniProtKB-ARBA"/>
</dbReference>
<comment type="caution">
    <text evidence="2">The sequence shown here is derived from an EMBL/GenBank/DDBJ whole genome shotgun (WGS) entry which is preliminary data.</text>
</comment>
<evidence type="ECO:0000259" key="1">
    <source>
        <dbReference type="Pfam" id="PF09359"/>
    </source>
</evidence>
<dbReference type="InterPro" id="IPR042267">
    <property type="entry name" value="VTC_sf"/>
</dbReference>
<reference evidence="2 3" key="1">
    <citation type="submission" date="2019-03" db="EMBL/GenBank/DDBJ databases">
        <authorList>
            <person name="Yang Y."/>
        </authorList>
    </citation>
    <scope>NUCLEOTIDE SEQUENCE [LARGE SCALE GENOMIC DNA]</scope>
    <source>
        <strain evidence="2 3">ASL-1</strain>
    </source>
</reference>
<protein>
    <submittedName>
        <fullName evidence="2">Polyphosphate polymerase domain-containing protein</fullName>
    </submittedName>
</protein>
<accession>A0A4Y8LG35</accession>